<comment type="caution">
    <text evidence="2">The sequence shown here is derived from an EMBL/GenBank/DDBJ whole genome shotgun (WGS) entry which is preliminary data.</text>
</comment>
<evidence type="ECO:0000313" key="3">
    <source>
        <dbReference type="Proteomes" id="UP000194236"/>
    </source>
</evidence>
<protein>
    <recommendedName>
        <fullName evidence="1">Exocyst complex component Sec8</fullName>
    </recommendedName>
</protein>
<dbReference type="GO" id="GO:0090522">
    <property type="term" value="P:vesicle tethering involved in exocytosis"/>
    <property type="evidence" value="ECO:0007669"/>
    <property type="project" value="UniProtKB-UniRule"/>
</dbReference>
<evidence type="ECO:0000256" key="1">
    <source>
        <dbReference type="RuleBase" id="RU367079"/>
    </source>
</evidence>
<dbReference type="GO" id="GO:0045202">
    <property type="term" value="C:synapse"/>
    <property type="evidence" value="ECO:0007669"/>
    <property type="project" value="TreeGrafter"/>
</dbReference>
<dbReference type="Proteomes" id="UP000194236">
    <property type="component" value="Unassembled WGS sequence"/>
</dbReference>
<gene>
    <name evidence="2" type="ORF">BLA29_008233</name>
</gene>
<dbReference type="PANTHER" id="PTHR14146:SF0">
    <property type="entry name" value="EXOCYST COMPLEX COMPONENT 4"/>
    <property type="match status" value="1"/>
</dbReference>
<proteinExistence type="inferred from homology"/>
<dbReference type="PANTHER" id="PTHR14146">
    <property type="entry name" value="EXOCYST COMPLEX COMPONENT 4"/>
    <property type="match status" value="1"/>
</dbReference>
<dbReference type="GO" id="GO:0006612">
    <property type="term" value="P:protein targeting to membrane"/>
    <property type="evidence" value="ECO:0007669"/>
    <property type="project" value="UniProtKB-UniRule"/>
</dbReference>
<comment type="function">
    <text evidence="1">Component of the exocyst complex involved in the docking of exocytic vesicles with fusion sites on the plasma membrane.</text>
</comment>
<dbReference type="AlphaFoldDB" id="A0A1Y3BEM7"/>
<evidence type="ECO:0000313" key="2">
    <source>
        <dbReference type="EMBL" id="OTF78474.1"/>
    </source>
</evidence>
<dbReference type="GO" id="GO:0000145">
    <property type="term" value="C:exocyst"/>
    <property type="evidence" value="ECO:0007669"/>
    <property type="project" value="UniProtKB-UniRule"/>
</dbReference>
<dbReference type="InterPro" id="IPR039682">
    <property type="entry name" value="Sec8/EXOC4"/>
</dbReference>
<dbReference type="OrthoDB" id="6506830at2759"/>
<dbReference type="GO" id="GO:0032584">
    <property type="term" value="C:growth cone membrane"/>
    <property type="evidence" value="ECO:0007669"/>
    <property type="project" value="TreeGrafter"/>
</dbReference>
<dbReference type="EMBL" id="MUJZ01027749">
    <property type="protein sequence ID" value="OTF78474.1"/>
    <property type="molecule type" value="Genomic_DNA"/>
</dbReference>
<organism evidence="2 3">
    <name type="scientific">Euroglyphus maynei</name>
    <name type="common">Mayne's house dust mite</name>
    <dbReference type="NCBI Taxonomy" id="6958"/>
    <lineage>
        <taxon>Eukaryota</taxon>
        <taxon>Metazoa</taxon>
        <taxon>Ecdysozoa</taxon>
        <taxon>Arthropoda</taxon>
        <taxon>Chelicerata</taxon>
        <taxon>Arachnida</taxon>
        <taxon>Acari</taxon>
        <taxon>Acariformes</taxon>
        <taxon>Sarcoptiformes</taxon>
        <taxon>Astigmata</taxon>
        <taxon>Psoroptidia</taxon>
        <taxon>Analgoidea</taxon>
        <taxon>Pyroglyphidae</taxon>
        <taxon>Pyroglyphinae</taxon>
        <taxon>Euroglyphus</taxon>
    </lineage>
</organism>
<dbReference type="GO" id="GO:0015031">
    <property type="term" value="P:protein transport"/>
    <property type="evidence" value="ECO:0007669"/>
    <property type="project" value="UniProtKB-KW"/>
</dbReference>
<keyword evidence="1" id="KW-0653">Protein transport</keyword>
<accession>A0A1Y3BEM7</accession>
<keyword evidence="3" id="KW-1185">Reference proteome</keyword>
<comment type="similarity">
    <text evidence="1">Belongs to the SEC8 family.</text>
</comment>
<keyword evidence="1" id="KW-0268">Exocytosis</keyword>
<keyword evidence="1" id="KW-0813">Transport</keyword>
<name>A0A1Y3BEM7_EURMA</name>
<dbReference type="GO" id="GO:0007268">
    <property type="term" value="P:chemical synaptic transmission"/>
    <property type="evidence" value="ECO:0007669"/>
    <property type="project" value="TreeGrafter"/>
</dbReference>
<reference evidence="2 3" key="1">
    <citation type="submission" date="2017-03" db="EMBL/GenBank/DDBJ databases">
        <title>Genome Survey of Euroglyphus maynei.</title>
        <authorList>
            <person name="Arlian L.G."/>
            <person name="Morgan M.S."/>
            <person name="Rider S.D."/>
        </authorList>
    </citation>
    <scope>NUCLEOTIDE SEQUENCE [LARGE SCALE GENOMIC DNA]</scope>
    <source>
        <strain evidence="2">Arlian Lab</strain>
        <tissue evidence="2">Whole body</tissue>
    </source>
</reference>
<sequence>MYSEISASQLSTIKMGYLFEGLGHLMATKFINSAMNVRRVKPNGIKRACRAIYDIQRRLSTLTKSRELALDYARQYFEMLLLTPEEIFSSIIERGRQFKPQEYISAITLLHQSGLSQTAGTTETGVNTYSMANTSTPSNCIDQHESNEQLQRLLKRLNHILAEVIS</sequence>
<dbReference type="GO" id="GO:0006893">
    <property type="term" value="P:Golgi to plasma membrane transport"/>
    <property type="evidence" value="ECO:0007669"/>
    <property type="project" value="TreeGrafter"/>
</dbReference>